<dbReference type="PRINTS" id="PR00385">
    <property type="entry name" value="P450"/>
</dbReference>
<dbReference type="InterPro" id="IPR001128">
    <property type="entry name" value="Cyt_P450"/>
</dbReference>
<sequence>MGDWSSSFVVCFSVFFSSALFLLLSRWRSSYRKLPPGPPGWPIIGNLLDLGHASHQTLTRLRDKYGDVIWLKLGALNTMVNVSTKAATELFKNHDLAFADRTLTVLMCVLQDFHKVSVALAPYGSYWRIMRRLVSTDMLTVRRINETVSVRRKCLDNMLMWIEEEARRKPGQAIHIARFVFLLGFNLSGNLMLSRDLVDPQSKEVSEFFEAVNRAMETLGYANMADYFPWLRWLDPQGLEKKMKKIQGQVIEIASNLVRERIKEKKWAAGEERKKDFLDLLLEHRGNSKDELDKLSDHEVTIFILEFFTAGGETTSSSIEWAMTELLRHPEVLTKAKAELADVVGPNRKLEEADIDSLPYLNAVVKETLRLHPPLPFLVPRKAIEDTNFMGYNIPKNTQVLVNVWATGRDPKMWDDPWSFKPERFLGLKTDYKGQNFELIPFGAGRRICAGLPLAHRMLHLVLGSLLHHFDWELENGITTETVNMEDRLAVAMRKLQPLLAIPKITATTTST</sequence>
<dbReference type="CDD" id="cd11073">
    <property type="entry name" value="CYP76-like"/>
    <property type="match status" value="1"/>
</dbReference>
<comment type="caution">
    <text evidence="8">The sequence shown here is derived from an EMBL/GenBank/DDBJ whole genome shotgun (WGS) entry which is preliminary data.</text>
</comment>
<evidence type="ECO:0000256" key="6">
    <source>
        <dbReference type="RuleBase" id="RU000461"/>
    </source>
</evidence>
<keyword evidence="6" id="KW-0503">Monooxygenase</keyword>
<dbReference type="PRINTS" id="PR00463">
    <property type="entry name" value="EP450I"/>
</dbReference>
<dbReference type="InterPro" id="IPR017972">
    <property type="entry name" value="Cyt_P450_CS"/>
</dbReference>
<dbReference type="SUPFAM" id="SSF48264">
    <property type="entry name" value="Cytochrome P450"/>
    <property type="match status" value="1"/>
</dbReference>
<gene>
    <name evidence="8" type="ORF">SLEP1_g11317</name>
</gene>
<keyword evidence="4 5" id="KW-0408">Iron</keyword>
<accession>A0AAV5IKC5</accession>
<dbReference type="Proteomes" id="UP001054252">
    <property type="component" value="Unassembled WGS sequence"/>
</dbReference>
<keyword evidence="5 6" id="KW-0349">Heme</keyword>
<dbReference type="PANTHER" id="PTHR47950">
    <property type="entry name" value="CYTOCHROME P450, FAMILY 76, SUBFAMILY C, POLYPEPTIDE 5-RELATED"/>
    <property type="match status" value="1"/>
</dbReference>
<dbReference type="PROSITE" id="PS00086">
    <property type="entry name" value="CYTOCHROME_P450"/>
    <property type="match status" value="1"/>
</dbReference>
<keyword evidence="2 5" id="KW-0479">Metal-binding</keyword>
<evidence type="ECO:0008006" key="10">
    <source>
        <dbReference type="Google" id="ProtNLM"/>
    </source>
</evidence>
<dbReference type="PANTHER" id="PTHR47950:SF14">
    <property type="entry name" value="CYTOCHROME P450 76A2-LIKE ISOFORM X1"/>
    <property type="match status" value="1"/>
</dbReference>
<feature type="transmembrane region" description="Helical" evidence="7">
    <location>
        <begin position="6"/>
        <end position="24"/>
    </location>
</feature>
<keyword evidence="7" id="KW-1133">Transmembrane helix</keyword>
<keyword evidence="9" id="KW-1185">Reference proteome</keyword>
<evidence type="ECO:0000256" key="2">
    <source>
        <dbReference type="ARBA" id="ARBA00022723"/>
    </source>
</evidence>
<dbReference type="AlphaFoldDB" id="A0AAV5IKC5"/>
<keyword evidence="3 6" id="KW-0560">Oxidoreductase</keyword>
<name>A0AAV5IKC5_9ROSI</name>
<dbReference type="GO" id="GO:0005506">
    <property type="term" value="F:iron ion binding"/>
    <property type="evidence" value="ECO:0007669"/>
    <property type="project" value="InterPro"/>
</dbReference>
<dbReference type="InterPro" id="IPR036396">
    <property type="entry name" value="Cyt_P450_sf"/>
</dbReference>
<dbReference type="Gene3D" id="1.10.630.10">
    <property type="entry name" value="Cytochrome P450"/>
    <property type="match status" value="1"/>
</dbReference>
<dbReference type="GO" id="GO:0020037">
    <property type="term" value="F:heme binding"/>
    <property type="evidence" value="ECO:0007669"/>
    <property type="project" value="InterPro"/>
</dbReference>
<dbReference type="GO" id="GO:0004497">
    <property type="term" value="F:monooxygenase activity"/>
    <property type="evidence" value="ECO:0007669"/>
    <property type="project" value="UniProtKB-KW"/>
</dbReference>
<dbReference type="Pfam" id="PF00067">
    <property type="entry name" value="p450"/>
    <property type="match status" value="1"/>
</dbReference>
<organism evidence="8 9">
    <name type="scientific">Rubroshorea leprosula</name>
    <dbReference type="NCBI Taxonomy" id="152421"/>
    <lineage>
        <taxon>Eukaryota</taxon>
        <taxon>Viridiplantae</taxon>
        <taxon>Streptophyta</taxon>
        <taxon>Embryophyta</taxon>
        <taxon>Tracheophyta</taxon>
        <taxon>Spermatophyta</taxon>
        <taxon>Magnoliopsida</taxon>
        <taxon>eudicotyledons</taxon>
        <taxon>Gunneridae</taxon>
        <taxon>Pentapetalae</taxon>
        <taxon>rosids</taxon>
        <taxon>malvids</taxon>
        <taxon>Malvales</taxon>
        <taxon>Dipterocarpaceae</taxon>
        <taxon>Rubroshorea</taxon>
    </lineage>
</organism>
<feature type="binding site" description="axial binding residue" evidence="5">
    <location>
        <position position="449"/>
    </location>
    <ligand>
        <name>heme</name>
        <dbReference type="ChEBI" id="CHEBI:30413"/>
    </ligand>
    <ligandPart>
        <name>Fe</name>
        <dbReference type="ChEBI" id="CHEBI:18248"/>
    </ligandPart>
</feature>
<protein>
    <recommendedName>
        <fullName evidence="10">Cytochrome P450</fullName>
    </recommendedName>
</protein>
<evidence type="ECO:0000256" key="1">
    <source>
        <dbReference type="ARBA" id="ARBA00010617"/>
    </source>
</evidence>
<comment type="similarity">
    <text evidence="1 6">Belongs to the cytochrome P450 family.</text>
</comment>
<dbReference type="EMBL" id="BPVZ01000012">
    <property type="protein sequence ID" value="GKU98297.1"/>
    <property type="molecule type" value="Genomic_DNA"/>
</dbReference>
<dbReference type="InterPro" id="IPR002401">
    <property type="entry name" value="Cyt_P450_E_grp-I"/>
</dbReference>
<proteinExistence type="inferred from homology"/>
<reference evidence="8 9" key="1">
    <citation type="journal article" date="2021" name="Commun. Biol.">
        <title>The genome of Shorea leprosula (Dipterocarpaceae) highlights the ecological relevance of drought in aseasonal tropical rainforests.</title>
        <authorList>
            <person name="Ng K.K.S."/>
            <person name="Kobayashi M.J."/>
            <person name="Fawcett J.A."/>
            <person name="Hatakeyama M."/>
            <person name="Paape T."/>
            <person name="Ng C.H."/>
            <person name="Ang C.C."/>
            <person name="Tnah L.H."/>
            <person name="Lee C.T."/>
            <person name="Nishiyama T."/>
            <person name="Sese J."/>
            <person name="O'Brien M.J."/>
            <person name="Copetti D."/>
            <person name="Mohd Noor M.I."/>
            <person name="Ong R.C."/>
            <person name="Putra M."/>
            <person name="Sireger I.Z."/>
            <person name="Indrioko S."/>
            <person name="Kosugi Y."/>
            <person name="Izuno A."/>
            <person name="Isagi Y."/>
            <person name="Lee S.L."/>
            <person name="Shimizu K.K."/>
        </authorList>
    </citation>
    <scope>NUCLEOTIDE SEQUENCE [LARGE SCALE GENOMIC DNA]</scope>
    <source>
        <strain evidence="8">214</strain>
    </source>
</reference>
<keyword evidence="7" id="KW-0812">Transmembrane</keyword>
<evidence type="ECO:0000256" key="5">
    <source>
        <dbReference type="PIRSR" id="PIRSR602401-1"/>
    </source>
</evidence>
<evidence type="ECO:0000256" key="3">
    <source>
        <dbReference type="ARBA" id="ARBA00023002"/>
    </source>
</evidence>
<evidence type="ECO:0000256" key="4">
    <source>
        <dbReference type="ARBA" id="ARBA00023004"/>
    </source>
</evidence>
<evidence type="ECO:0000313" key="8">
    <source>
        <dbReference type="EMBL" id="GKU98297.1"/>
    </source>
</evidence>
<comment type="cofactor">
    <cofactor evidence="5">
        <name>heme</name>
        <dbReference type="ChEBI" id="CHEBI:30413"/>
    </cofactor>
</comment>
<evidence type="ECO:0000313" key="9">
    <source>
        <dbReference type="Proteomes" id="UP001054252"/>
    </source>
</evidence>
<dbReference type="FunFam" id="1.10.630.10:FF:000007">
    <property type="entry name" value="Cytochrome P450 76C4"/>
    <property type="match status" value="1"/>
</dbReference>
<dbReference type="GO" id="GO:0016705">
    <property type="term" value="F:oxidoreductase activity, acting on paired donors, with incorporation or reduction of molecular oxygen"/>
    <property type="evidence" value="ECO:0007669"/>
    <property type="project" value="InterPro"/>
</dbReference>
<keyword evidence="7" id="KW-0472">Membrane</keyword>
<evidence type="ECO:0000256" key="7">
    <source>
        <dbReference type="SAM" id="Phobius"/>
    </source>
</evidence>